<evidence type="ECO:0000313" key="10">
    <source>
        <dbReference type="EMBL" id="CAG1845581.1"/>
    </source>
</evidence>
<proteinExistence type="inferred from homology"/>
<dbReference type="GO" id="GO:0010008">
    <property type="term" value="C:endosome membrane"/>
    <property type="evidence" value="ECO:0007669"/>
    <property type="project" value="UniProtKB-SubCell"/>
</dbReference>
<dbReference type="GO" id="GO:0000139">
    <property type="term" value="C:Golgi membrane"/>
    <property type="evidence" value="ECO:0007669"/>
    <property type="project" value="UniProtKB-SubCell"/>
</dbReference>
<evidence type="ECO:0000256" key="3">
    <source>
        <dbReference type="ARBA" id="ARBA00005227"/>
    </source>
</evidence>
<dbReference type="AlphaFoldDB" id="A0A804JDR0"/>
<dbReference type="PANTHER" id="PTHR10766:SF169">
    <property type="entry name" value="TRANSMEMBRANE 9 SUPERFAMILY MEMBER"/>
    <property type="match status" value="1"/>
</dbReference>
<dbReference type="InterPro" id="IPR004240">
    <property type="entry name" value="EMP70"/>
</dbReference>
<comment type="similarity">
    <text evidence="3 9">Belongs to the nonaspanin (TM9SF) (TC 9.A.2) family.</text>
</comment>
<dbReference type="EMBL" id="HG996471">
    <property type="protein sequence ID" value="CAG1845581.1"/>
    <property type="molecule type" value="Genomic_DNA"/>
</dbReference>
<keyword evidence="8" id="KW-0472">Membrane</keyword>
<dbReference type="Proteomes" id="UP000012960">
    <property type="component" value="Unplaced"/>
</dbReference>
<gene>
    <name evidence="10" type="ORF">GSMUA_153760.1</name>
</gene>
<keyword evidence="4" id="KW-0812">Transmembrane</keyword>
<keyword evidence="12" id="KW-1185">Reference proteome</keyword>
<name>A0A804JDR0_MUSAM</name>
<evidence type="ECO:0000256" key="5">
    <source>
        <dbReference type="ARBA" id="ARBA00022729"/>
    </source>
</evidence>
<feature type="chain" id="PRO_5043080555" description="Transmembrane 9 superfamily member" evidence="9">
    <location>
        <begin position="34"/>
        <end position="105"/>
    </location>
</feature>
<dbReference type="Gramene" id="Ma06_t07640.1">
    <property type="protein sequence ID" value="Ma06_p07640.1"/>
    <property type="gene ID" value="Ma06_g07640"/>
</dbReference>
<dbReference type="InParanoid" id="A0A804JDR0"/>
<evidence type="ECO:0000256" key="4">
    <source>
        <dbReference type="ARBA" id="ARBA00022692"/>
    </source>
</evidence>
<evidence type="ECO:0000256" key="6">
    <source>
        <dbReference type="ARBA" id="ARBA00022753"/>
    </source>
</evidence>
<protein>
    <recommendedName>
        <fullName evidence="9">Transmembrane 9 superfamily member</fullName>
    </recommendedName>
</protein>
<evidence type="ECO:0000313" key="11">
    <source>
        <dbReference type="EnsemblPlants" id="Ma06_p07640.1"/>
    </source>
</evidence>
<comment type="subcellular location">
    <subcellularLocation>
        <location evidence="1">Endosome membrane</location>
        <topology evidence="1">Multi-pass membrane protein</topology>
    </subcellularLocation>
    <subcellularLocation>
        <location evidence="2">Golgi apparatus membrane</location>
        <topology evidence="2">Multi-pass membrane protein</topology>
    </subcellularLocation>
</comment>
<evidence type="ECO:0000256" key="1">
    <source>
        <dbReference type="ARBA" id="ARBA00004337"/>
    </source>
</evidence>
<evidence type="ECO:0000256" key="2">
    <source>
        <dbReference type="ARBA" id="ARBA00004653"/>
    </source>
</evidence>
<keyword evidence="5 9" id="KW-0732">Signal</keyword>
<feature type="signal peptide" evidence="9">
    <location>
        <begin position="1"/>
        <end position="33"/>
    </location>
</feature>
<accession>A0A804JDR0</accession>
<evidence type="ECO:0000256" key="8">
    <source>
        <dbReference type="ARBA" id="ARBA00023136"/>
    </source>
</evidence>
<dbReference type="PANTHER" id="PTHR10766">
    <property type="entry name" value="TRANSMEMBRANE 9 SUPERFAMILY PROTEIN"/>
    <property type="match status" value="1"/>
</dbReference>
<sequence>MILSDLTKKRKSVDLAAALLLLPLCLDIVGVASDASDHRYKNGDPVPLYANGVGPFGNPSFSTTSHKLTTEHITEKKTTLGEVLNGDRLVEAPYKLDFRGDIDYK</sequence>
<evidence type="ECO:0000256" key="7">
    <source>
        <dbReference type="ARBA" id="ARBA00022989"/>
    </source>
</evidence>
<organism evidence="11 12">
    <name type="scientific">Musa acuminata subsp. malaccensis</name>
    <name type="common">Wild banana</name>
    <name type="synonym">Musa malaccensis</name>
    <dbReference type="NCBI Taxonomy" id="214687"/>
    <lineage>
        <taxon>Eukaryota</taxon>
        <taxon>Viridiplantae</taxon>
        <taxon>Streptophyta</taxon>
        <taxon>Embryophyta</taxon>
        <taxon>Tracheophyta</taxon>
        <taxon>Spermatophyta</taxon>
        <taxon>Magnoliopsida</taxon>
        <taxon>Liliopsida</taxon>
        <taxon>Zingiberales</taxon>
        <taxon>Musaceae</taxon>
        <taxon>Musa</taxon>
    </lineage>
</organism>
<evidence type="ECO:0000313" key="12">
    <source>
        <dbReference type="Proteomes" id="UP000012960"/>
    </source>
</evidence>
<dbReference type="EnsemblPlants" id="Ma06_t07640.1">
    <property type="protein sequence ID" value="Ma06_p07640.1"/>
    <property type="gene ID" value="Ma06_g07640"/>
</dbReference>
<evidence type="ECO:0000256" key="9">
    <source>
        <dbReference type="RuleBase" id="RU363079"/>
    </source>
</evidence>
<keyword evidence="6" id="KW-0967">Endosome</keyword>
<reference evidence="10" key="1">
    <citation type="submission" date="2021-03" db="EMBL/GenBank/DDBJ databases">
        <authorList>
            <consortium name="Genoscope - CEA"/>
            <person name="William W."/>
        </authorList>
    </citation>
    <scope>NUCLEOTIDE SEQUENCE</scope>
    <source>
        <strain evidence="10">Doubled-haploid Pahang</strain>
    </source>
</reference>
<keyword evidence="7" id="KW-1133">Transmembrane helix</keyword>
<reference evidence="11" key="2">
    <citation type="submission" date="2021-05" db="UniProtKB">
        <authorList>
            <consortium name="EnsemblPlants"/>
        </authorList>
    </citation>
    <scope>IDENTIFICATION</scope>
    <source>
        <strain evidence="11">subsp. malaccensis</strain>
    </source>
</reference>